<dbReference type="GO" id="GO:0005524">
    <property type="term" value="F:ATP binding"/>
    <property type="evidence" value="ECO:0007669"/>
    <property type="project" value="UniProtKB-UniRule"/>
</dbReference>
<protein>
    <recommendedName>
        <fullName evidence="6">Phosphoribosylformylglycinamidine synthase subunit PurL</fullName>
        <shortName evidence="6">FGAM synthase</shortName>
        <ecNumber evidence="6">6.3.5.3</ecNumber>
    </recommendedName>
    <alternativeName>
        <fullName evidence="6">Formylglycinamide ribonucleotide amidotransferase subunit II</fullName>
        <shortName evidence="6">FGAR amidotransferase II</shortName>
        <shortName evidence="6">FGAR-AT II</shortName>
    </alternativeName>
    <alternativeName>
        <fullName evidence="6">Glutamine amidotransferase PurL</fullName>
    </alternativeName>
    <alternativeName>
        <fullName evidence="6">Phosphoribosylformylglycinamidine synthase subunit II</fullName>
    </alternativeName>
</protein>
<comment type="catalytic activity">
    <reaction evidence="6">
        <text>N(2)-formyl-N(1)-(5-phospho-beta-D-ribosyl)glycinamide + L-glutamine + ATP + H2O = 2-formamido-N(1)-(5-O-phospho-beta-D-ribosyl)acetamidine + L-glutamate + ADP + phosphate + H(+)</text>
        <dbReference type="Rhea" id="RHEA:17129"/>
        <dbReference type="ChEBI" id="CHEBI:15377"/>
        <dbReference type="ChEBI" id="CHEBI:15378"/>
        <dbReference type="ChEBI" id="CHEBI:29985"/>
        <dbReference type="ChEBI" id="CHEBI:30616"/>
        <dbReference type="ChEBI" id="CHEBI:43474"/>
        <dbReference type="ChEBI" id="CHEBI:58359"/>
        <dbReference type="ChEBI" id="CHEBI:147286"/>
        <dbReference type="ChEBI" id="CHEBI:147287"/>
        <dbReference type="ChEBI" id="CHEBI:456216"/>
        <dbReference type="EC" id="6.3.5.3"/>
    </reaction>
</comment>
<keyword evidence="3 6" id="KW-0547">Nucleotide-binding</keyword>
<feature type="binding site" evidence="6">
    <location>
        <position position="503"/>
    </location>
    <ligand>
        <name>Mg(2+)</name>
        <dbReference type="ChEBI" id="CHEBI:18420"/>
        <label>2</label>
    </ligand>
</feature>
<dbReference type="InterPro" id="IPR036676">
    <property type="entry name" value="PurM-like_C_sf"/>
</dbReference>
<dbReference type="UniPathway" id="UPA00074">
    <property type="reaction ID" value="UER00128"/>
</dbReference>
<feature type="binding site" evidence="6">
    <location>
        <position position="342"/>
    </location>
    <ligand>
        <name>Mg(2+)</name>
        <dbReference type="ChEBI" id="CHEBI:18420"/>
        <label>2</label>
    </ligand>
</feature>
<dbReference type="KEGG" id="dbr:Deba_0229"/>
<dbReference type="Pfam" id="PF02769">
    <property type="entry name" value="AIRS_C"/>
    <property type="match status" value="2"/>
</dbReference>
<dbReference type="Pfam" id="PF00586">
    <property type="entry name" value="AIRS"/>
    <property type="match status" value="1"/>
</dbReference>
<feature type="binding site" evidence="6">
    <location>
        <position position="475"/>
    </location>
    <ligand>
        <name>substrate</name>
    </ligand>
</feature>
<dbReference type="Gene3D" id="3.90.650.10">
    <property type="entry name" value="PurM-like C-terminal domain"/>
    <property type="match status" value="2"/>
</dbReference>
<dbReference type="AlphaFoldDB" id="E1QG94"/>
<evidence type="ECO:0000256" key="6">
    <source>
        <dbReference type="HAMAP-Rule" id="MF_00420"/>
    </source>
</evidence>
<evidence type="ECO:0000256" key="1">
    <source>
        <dbReference type="ARBA" id="ARBA00022490"/>
    </source>
</evidence>
<dbReference type="Gene3D" id="3.30.1280.10">
    <property type="entry name" value="Phosphoribosylformylglycinamidine synthase subunit PurS"/>
    <property type="match status" value="1"/>
</dbReference>
<dbReference type="GO" id="GO:0000287">
    <property type="term" value="F:magnesium ion binding"/>
    <property type="evidence" value="ECO:0007669"/>
    <property type="project" value="UniProtKB-UniRule"/>
</dbReference>
<dbReference type="InterPro" id="IPR036921">
    <property type="entry name" value="PurM-like_N_sf"/>
</dbReference>
<dbReference type="InterPro" id="IPR010918">
    <property type="entry name" value="PurM-like_C_dom"/>
</dbReference>
<feature type="binding site" evidence="6">
    <location>
        <position position="341"/>
    </location>
    <ligand>
        <name>substrate</name>
    </ligand>
</feature>
<dbReference type="HAMAP" id="MF_00420">
    <property type="entry name" value="PurL_2"/>
    <property type="match status" value="1"/>
</dbReference>
<dbReference type="CDD" id="cd02204">
    <property type="entry name" value="PurL_repeat2"/>
    <property type="match status" value="1"/>
</dbReference>
<dbReference type="GO" id="GO:0006189">
    <property type="term" value="P:'de novo' IMP biosynthetic process"/>
    <property type="evidence" value="ECO:0007669"/>
    <property type="project" value="UniProtKB-UniRule"/>
</dbReference>
<feature type="binding site" evidence="6">
    <location>
        <position position="787"/>
    </location>
    <ligand>
        <name>substrate</name>
    </ligand>
</feature>
<dbReference type="EC" id="6.3.5.3" evidence="6"/>
<feature type="domain" description="PurM-like C-terminal" evidence="8">
    <location>
        <begin position="439"/>
        <end position="590"/>
    </location>
</feature>
<comment type="similarity">
    <text evidence="6">Belongs to the FGAMS family.</text>
</comment>
<comment type="subcellular location">
    <subcellularLocation>
        <location evidence="6">Cytoplasm</location>
    </subcellularLocation>
</comment>
<comment type="pathway">
    <text evidence="6">Purine metabolism; IMP biosynthesis via de novo pathway; 5-amino-1-(5-phospho-D-ribosyl)imidazole from N(2)-formyl-N(1)-(5-phospho-D-ribosyl)glycinamide: step 1/2.</text>
</comment>
<feature type="binding site" evidence="6">
    <location>
        <begin position="546"/>
        <end position="548"/>
    </location>
    <ligand>
        <name>substrate</name>
    </ligand>
</feature>
<evidence type="ECO:0000256" key="2">
    <source>
        <dbReference type="ARBA" id="ARBA00022598"/>
    </source>
</evidence>
<dbReference type="PANTHER" id="PTHR43555:SF1">
    <property type="entry name" value="PHOSPHORIBOSYLFORMYLGLYCINAMIDINE SYNTHASE SUBUNIT PURL"/>
    <property type="match status" value="1"/>
</dbReference>
<evidence type="ECO:0000259" key="8">
    <source>
        <dbReference type="Pfam" id="PF02769"/>
    </source>
</evidence>
<dbReference type="InterPro" id="IPR036604">
    <property type="entry name" value="PurS-like_sf"/>
</dbReference>
<feature type="active site" description="Proton acceptor" evidence="6">
    <location>
        <position position="320"/>
    </location>
</feature>
<dbReference type="Proteomes" id="UP000009047">
    <property type="component" value="Chromosome"/>
</dbReference>
<dbReference type="eggNOG" id="COG0046">
    <property type="taxonomic scope" value="Bacteria"/>
</dbReference>
<dbReference type="STRING" id="644282.Deba_0229"/>
<proteinExistence type="inferred from homology"/>
<evidence type="ECO:0000313" key="9">
    <source>
        <dbReference type="EMBL" id="ADK83606.1"/>
    </source>
</evidence>
<gene>
    <name evidence="6" type="primary">purL</name>
    <name evidence="9" type="ordered locus">Deba_0229</name>
</gene>
<keyword evidence="2 6" id="KW-0436">Ligase</keyword>
<name>E1QG94_DESB2</name>
<evidence type="ECO:0000313" key="10">
    <source>
        <dbReference type="Proteomes" id="UP000009047"/>
    </source>
</evidence>
<comment type="subunit">
    <text evidence="6">Monomer. Part of the FGAM synthase complex composed of 1 PurL, 1 PurQ and 2 PurS subunits.</text>
</comment>
<evidence type="ECO:0000256" key="5">
    <source>
        <dbReference type="ARBA" id="ARBA00022840"/>
    </source>
</evidence>
<dbReference type="InterPro" id="IPR016188">
    <property type="entry name" value="PurM-like_N"/>
</dbReference>
<dbReference type="Gene3D" id="3.30.1330.10">
    <property type="entry name" value="PurM-like, N-terminal domain"/>
    <property type="match status" value="2"/>
</dbReference>
<dbReference type="PANTHER" id="PTHR43555">
    <property type="entry name" value="PHOSPHORIBOSYLFORMYLGLYCINAMIDINE SYNTHASE SUBUNIT PURL"/>
    <property type="match status" value="1"/>
</dbReference>
<feature type="binding site" evidence="6">
    <location>
        <position position="318"/>
    </location>
    <ligand>
        <name>Mg(2+)</name>
        <dbReference type="ChEBI" id="CHEBI:18420"/>
        <label>1</label>
    </ligand>
</feature>
<keyword evidence="10" id="KW-1185">Reference proteome</keyword>
<feature type="domain" description="PurM-like N-terminal" evidence="7">
    <location>
        <begin position="300"/>
        <end position="423"/>
    </location>
</feature>
<dbReference type="OrthoDB" id="9804441at2"/>
<keyword evidence="6" id="KW-0479">Metal-binding</keyword>
<feature type="domain" description="PurM-like C-terminal" evidence="8">
    <location>
        <begin position="832"/>
        <end position="974"/>
    </location>
</feature>
<dbReference type="RefSeq" id="WP_013257062.1">
    <property type="nucleotide sequence ID" value="NC_014365.1"/>
</dbReference>
<sequence length="1001" mass="107560">MASRLEIGLRPQLPDPAGAGLRARARAYLRLPVEEARVLRVLTFDTALDENQLDFVRQEVFTNPVTELSSFAPLAGQIMPAFDWALWVGLKPGVRDNEGATAIEGMADALGREFGPDEAVYASRLHLLRAPRLTRAGAEALCAELLANPIIQRWRVIGAAEWDSQNGVGLIIPRVELGRRPVVERIEARSDAELMELSDRRGLFLNPADLPAIRAYFDDPRVRAERAAVGLAGPTDVELEYISQARSDHCNHNTFTGRYAYRDLATGQSVEVDNLFKSCIKTPTEQLAAQKAWVVSVLWDNAGVARLDEQYNYAVTGETHNSPSNMEAYGGAITGIVGVYRDPLGTGLGSKLAAGMWGFCVGPRDYDGDLRPLLHPRRLLDGLIDGVRDGGNKSGIPTALGTLIFDERYLGKCLVFVGAVGVMPREVAGRPSHLKAAGDGDLVIMCGGRVGADGIHGVTASSAGFSDNTPAGHVQIGDPYTQKKMHDFLLEARDEGLINFITDNGGGGLSSSIGESARSSRGAEVDLAKAPLKYQGLDPWQIWVSESQERMTVAVAPDNLPRFMSLSAKHGVESTVLGRYAATGKLKLTYGSEVCCYVDVDFLESGFPQWRFEAQWTPPALRGLVEPVLAAPIEADKLILELLASPNLCSRQWINRQFDHEVQGSSVIKPFVGPAQDVPSEAAVLLPRLDGRAGLAMAQVFLTEYGDIDTYDMVAAEIDEGLRRVTAVGGDPAQTGGMDNFCWPSIQYDPKNNPDGRYKAAQLVRACWALRDCCLTAGIPLLSGKDSMYVDGTIADRRGLRRRVSGPPTMMFTATAPVHDLAWCQTLEPKVAGDIVYVLGRTKDELGGGALYNHLGQVGLQAPKSDLAATKALCLAVHQGLKEGLLAAVCLPSRGGLALAWARMALAGGLGLELDLDALDAPDDLGLLGRLFSESTGRLVVCVDPAKAAAFEALLADFSARAVGRVTKGKSLVITSGGQAVASLAIGKMRRQFTRRFGALV</sequence>
<dbReference type="SUPFAM" id="SSF55326">
    <property type="entry name" value="PurM N-terminal domain-like"/>
    <property type="match status" value="2"/>
</dbReference>
<comment type="caution">
    <text evidence="6">Lacks conserved residue(s) required for the propagation of feature annotation.</text>
</comment>
<evidence type="ECO:0000256" key="3">
    <source>
        <dbReference type="ARBA" id="ARBA00022741"/>
    </source>
</evidence>
<organism evidence="9 10">
    <name type="scientific">Desulfarculus baarsii (strain ATCC 33931 / DSM 2075 / LMG 7858 / VKM B-1802 / 2st14)</name>
    <dbReference type="NCBI Taxonomy" id="644282"/>
    <lineage>
        <taxon>Bacteria</taxon>
        <taxon>Pseudomonadati</taxon>
        <taxon>Thermodesulfobacteriota</taxon>
        <taxon>Desulfarculia</taxon>
        <taxon>Desulfarculales</taxon>
        <taxon>Desulfarculaceae</taxon>
        <taxon>Desulfarculus</taxon>
    </lineage>
</organism>
<evidence type="ECO:0000259" key="7">
    <source>
        <dbReference type="Pfam" id="PF00586"/>
    </source>
</evidence>
<keyword evidence="4 6" id="KW-0658">Purine biosynthesis</keyword>
<reference evidence="9 10" key="1">
    <citation type="journal article" date="2010" name="Stand. Genomic Sci.">
        <title>Complete genome sequence of Desulfarculus baarsii type strain (2st14).</title>
        <authorList>
            <person name="Sun H."/>
            <person name="Spring S."/>
            <person name="Lapidus A."/>
            <person name="Davenport K."/>
            <person name="Del Rio T.G."/>
            <person name="Tice H."/>
            <person name="Nolan M."/>
            <person name="Copeland A."/>
            <person name="Cheng J.F."/>
            <person name="Lucas S."/>
            <person name="Tapia R."/>
            <person name="Goodwin L."/>
            <person name="Pitluck S."/>
            <person name="Ivanova N."/>
            <person name="Pagani I."/>
            <person name="Mavromatis K."/>
            <person name="Ovchinnikova G."/>
            <person name="Pati A."/>
            <person name="Chen A."/>
            <person name="Palaniappan K."/>
            <person name="Hauser L."/>
            <person name="Chang Y.J."/>
            <person name="Jeffries C.D."/>
            <person name="Detter J.C."/>
            <person name="Han C."/>
            <person name="Rohde M."/>
            <person name="Brambilla E."/>
            <person name="Goker M."/>
            <person name="Woyke T."/>
            <person name="Bristow J."/>
            <person name="Eisen J.A."/>
            <person name="Markowitz V."/>
            <person name="Hugenholtz P."/>
            <person name="Kyrpides N.C."/>
            <person name="Klenk H.P."/>
            <person name="Land M."/>
        </authorList>
    </citation>
    <scope>NUCLEOTIDE SEQUENCE [LARGE SCALE GENOMIC DNA]</scope>
    <source>
        <strain evidence="10">ATCC 33931 / DSM 2075 / LMG 7858 / VKM B-1802 / 2st14</strain>
    </source>
</reference>
<dbReference type="CDD" id="cd02203">
    <property type="entry name" value="PurL_repeat1"/>
    <property type="match status" value="1"/>
</dbReference>
<dbReference type="InterPro" id="IPR010074">
    <property type="entry name" value="PRibForGlyAmidine_synth_PurL"/>
</dbReference>
<feature type="binding site" evidence="6">
    <location>
        <position position="784"/>
    </location>
    <ligand>
        <name>ATP</name>
        <dbReference type="ChEBI" id="CHEBI:30616"/>
    </ligand>
</feature>
<feature type="binding site" evidence="6">
    <location>
        <position position="739"/>
    </location>
    <ligand>
        <name>ATP</name>
        <dbReference type="ChEBI" id="CHEBI:30616"/>
    </ligand>
</feature>
<evidence type="ECO:0000256" key="4">
    <source>
        <dbReference type="ARBA" id="ARBA00022755"/>
    </source>
</evidence>
<keyword evidence="1 6" id="KW-0963">Cytoplasm</keyword>
<dbReference type="eggNOG" id="COG1828">
    <property type="taxonomic scope" value="Bacteria"/>
</dbReference>
<feature type="active site" evidence="6">
    <location>
        <position position="249"/>
    </location>
</feature>
<comment type="function">
    <text evidence="6">Part of the phosphoribosylformylglycinamidine synthase complex involved in the purines biosynthetic pathway. Catalyzes the ATP-dependent conversion of formylglycinamide ribonucleotide (FGAR) and glutamine to yield formylglycinamidine ribonucleotide (FGAM) and glutamate. The FGAM synthase complex is composed of three subunits. PurQ produces an ammonia molecule by converting glutamine to glutamate. PurL transfers the ammonia molecule to FGAR to form FGAM in an ATP-dependent manner. PurS interacts with PurQ and PurL and is thought to assist in the transfer of the ammonia molecule from PurQ to PurL.</text>
</comment>
<accession>E1QG94</accession>
<keyword evidence="6" id="KW-0460">Magnesium</keyword>
<dbReference type="EMBL" id="CP002085">
    <property type="protein sequence ID" value="ADK83606.1"/>
    <property type="molecule type" value="Genomic_DNA"/>
</dbReference>
<dbReference type="GO" id="GO:0004642">
    <property type="term" value="F:phosphoribosylformylglycinamidine synthase activity"/>
    <property type="evidence" value="ECO:0007669"/>
    <property type="project" value="UniProtKB-UniRule"/>
</dbReference>
<dbReference type="GO" id="GO:0005737">
    <property type="term" value="C:cytoplasm"/>
    <property type="evidence" value="ECO:0007669"/>
    <property type="project" value="UniProtKB-SubCell"/>
</dbReference>
<dbReference type="HOGENOM" id="CLU_003100_0_0_7"/>
<dbReference type="SUPFAM" id="SSF56042">
    <property type="entry name" value="PurM C-terminal domain-like"/>
    <property type="match status" value="2"/>
</dbReference>
<keyword evidence="5 6" id="KW-0067">ATP-binding</keyword>